<gene>
    <name evidence="1" type="ORF">NDU88_001353</name>
</gene>
<protein>
    <submittedName>
        <fullName evidence="1">Uncharacterized protein</fullName>
    </submittedName>
</protein>
<dbReference type="EMBL" id="JANPWB010000001">
    <property type="protein sequence ID" value="KAJ1213721.1"/>
    <property type="molecule type" value="Genomic_DNA"/>
</dbReference>
<organism evidence="1 2">
    <name type="scientific">Pleurodeles waltl</name>
    <name type="common">Iberian ribbed newt</name>
    <dbReference type="NCBI Taxonomy" id="8319"/>
    <lineage>
        <taxon>Eukaryota</taxon>
        <taxon>Metazoa</taxon>
        <taxon>Chordata</taxon>
        <taxon>Craniata</taxon>
        <taxon>Vertebrata</taxon>
        <taxon>Euteleostomi</taxon>
        <taxon>Amphibia</taxon>
        <taxon>Batrachia</taxon>
        <taxon>Caudata</taxon>
        <taxon>Salamandroidea</taxon>
        <taxon>Salamandridae</taxon>
        <taxon>Pleurodelinae</taxon>
        <taxon>Pleurodeles</taxon>
    </lineage>
</organism>
<name>A0AAV7WM32_PLEWA</name>
<sequence length="74" mass="8154">MTLDYEPGFPAITAISEQLTHVCSFNDAPTTKAYAYDQMQSAVPERRSVAGKLRLQLPSAPSQFTARVAFYAVK</sequence>
<comment type="caution">
    <text evidence="1">The sequence shown here is derived from an EMBL/GenBank/DDBJ whole genome shotgun (WGS) entry which is preliminary data.</text>
</comment>
<evidence type="ECO:0000313" key="1">
    <source>
        <dbReference type="EMBL" id="KAJ1213721.1"/>
    </source>
</evidence>
<proteinExistence type="predicted"/>
<keyword evidence="2" id="KW-1185">Reference proteome</keyword>
<evidence type="ECO:0000313" key="2">
    <source>
        <dbReference type="Proteomes" id="UP001066276"/>
    </source>
</evidence>
<reference evidence="1" key="1">
    <citation type="journal article" date="2022" name="bioRxiv">
        <title>Sequencing and chromosome-scale assembly of the giantPleurodeles waltlgenome.</title>
        <authorList>
            <person name="Brown T."/>
            <person name="Elewa A."/>
            <person name="Iarovenko S."/>
            <person name="Subramanian E."/>
            <person name="Araus A.J."/>
            <person name="Petzold A."/>
            <person name="Susuki M."/>
            <person name="Suzuki K.-i.T."/>
            <person name="Hayashi T."/>
            <person name="Toyoda A."/>
            <person name="Oliveira C."/>
            <person name="Osipova E."/>
            <person name="Leigh N.D."/>
            <person name="Simon A."/>
            <person name="Yun M.H."/>
        </authorList>
    </citation>
    <scope>NUCLEOTIDE SEQUENCE</scope>
    <source>
        <strain evidence="1">20211129_DDA</strain>
        <tissue evidence="1">Liver</tissue>
    </source>
</reference>
<accession>A0AAV7WM32</accession>
<dbReference type="Proteomes" id="UP001066276">
    <property type="component" value="Chromosome 1_1"/>
</dbReference>
<dbReference type="AlphaFoldDB" id="A0AAV7WM32"/>